<organism evidence="4 5">
    <name type="scientific">Parafrankia irregularis</name>
    <dbReference type="NCBI Taxonomy" id="795642"/>
    <lineage>
        <taxon>Bacteria</taxon>
        <taxon>Bacillati</taxon>
        <taxon>Actinomycetota</taxon>
        <taxon>Actinomycetes</taxon>
        <taxon>Frankiales</taxon>
        <taxon>Frankiaceae</taxon>
        <taxon>Parafrankia</taxon>
    </lineage>
</organism>
<dbReference type="GO" id="GO:0016491">
    <property type="term" value="F:oxidoreductase activity"/>
    <property type="evidence" value="ECO:0007669"/>
    <property type="project" value="InterPro"/>
</dbReference>
<feature type="region of interest" description="Disordered" evidence="1">
    <location>
        <begin position="1"/>
        <end position="29"/>
    </location>
</feature>
<evidence type="ECO:0000313" key="5">
    <source>
        <dbReference type="Proteomes" id="UP000198802"/>
    </source>
</evidence>
<dbReference type="Pfam" id="PF09995">
    <property type="entry name" value="MPAB_Lcp_cat"/>
    <property type="match status" value="1"/>
</dbReference>
<dbReference type="AlphaFoldDB" id="A0A0S4QR29"/>
<sequence>MGSSSVLNVHPDPAEGVSDGLRDPSGTPRIQLAPVRGSAVWRYFGDARNSLMGPQLLVLQVAHPVVGAGVLEHSSFREDPWGRLLRTLLSLSTVIYGGERGAALEGERLFELHKAIGGVDEKGRRYHALNPEAYAWVHATLVQGALDGHRVFGPGLPAAELDGYYQGMRDVGRMLGIPEQHLPVDYPSFRTYYEEKIAARLEANQAVWDVLESMRVPKKPFRLIPARLWRPAGAGLGRLFYLVTVGTLPPMLRERLGLTWSKRQQRWLGRFARLVRVLMMFLIPPLRIVGGIVAATWNVRQLEAARPASARRDGAC</sequence>
<feature type="transmembrane region" description="Helical" evidence="2">
    <location>
        <begin position="273"/>
        <end position="297"/>
    </location>
</feature>
<keyword evidence="5" id="KW-1185">Reference proteome</keyword>
<dbReference type="EMBL" id="FAOZ01000016">
    <property type="protein sequence ID" value="CUU58037.1"/>
    <property type="molecule type" value="Genomic_DNA"/>
</dbReference>
<feature type="domain" description="ER-bound oxygenase mpaB/mpaB'/Rubber oxygenase catalytic" evidence="3">
    <location>
        <begin position="41"/>
        <end position="276"/>
    </location>
</feature>
<keyword evidence="2" id="KW-1133">Transmembrane helix</keyword>
<dbReference type="PANTHER" id="PTHR36151">
    <property type="entry name" value="BLR2777 PROTEIN"/>
    <property type="match status" value="1"/>
</dbReference>
<protein>
    <submittedName>
        <fullName evidence="4">Uncharacterized conserved protein, DUF2236 family</fullName>
    </submittedName>
</protein>
<dbReference type="InterPro" id="IPR018713">
    <property type="entry name" value="MPAB/Lcp_cat_dom"/>
</dbReference>
<keyword evidence="2" id="KW-0472">Membrane</keyword>
<gene>
    <name evidence="4" type="ORF">Ga0074812_11667</name>
</gene>
<dbReference type="Proteomes" id="UP000198802">
    <property type="component" value="Unassembled WGS sequence"/>
</dbReference>
<accession>A0A0S4QR29</accession>
<proteinExistence type="predicted"/>
<name>A0A0S4QR29_9ACTN</name>
<evidence type="ECO:0000259" key="3">
    <source>
        <dbReference type="Pfam" id="PF09995"/>
    </source>
</evidence>
<evidence type="ECO:0000313" key="4">
    <source>
        <dbReference type="EMBL" id="CUU58037.1"/>
    </source>
</evidence>
<evidence type="ECO:0000256" key="2">
    <source>
        <dbReference type="SAM" id="Phobius"/>
    </source>
</evidence>
<keyword evidence="2" id="KW-0812">Transmembrane</keyword>
<dbReference type="PANTHER" id="PTHR36151:SF3">
    <property type="entry name" value="ER-BOUND OXYGENASE MPAB_MPAB'_RUBBER OXYGENASE CATALYTIC DOMAIN-CONTAINING PROTEIN"/>
    <property type="match status" value="1"/>
</dbReference>
<reference evidence="5" key="1">
    <citation type="submission" date="2015-11" db="EMBL/GenBank/DDBJ databases">
        <authorList>
            <person name="Varghese N."/>
        </authorList>
    </citation>
    <scope>NUCLEOTIDE SEQUENCE [LARGE SCALE GENOMIC DNA]</scope>
    <source>
        <strain evidence="5">DSM 45899</strain>
    </source>
</reference>
<evidence type="ECO:0000256" key="1">
    <source>
        <dbReference type="SAM" id="MobiDB-lite"/>
    </source>
</evidence>